<feature type="transmembrane region" description="Helical" evidence="1">
    <location>
        <begin position="64"/>
        <end position="92"/>
    </location>
</feature>
<gene>
    <name evidence="2" type="ORF">CRE_14663</name>
</gene>
<name>E3M9F0_CAERE</name>
<reference evidence="2" key="1">
    <citation type="submission" date="2007-07" db="EMBL/GenBank/DDBJ databases">
        <title>PCAP assembly of the Caenorhabditis remanei genome.</title>
        <authorList>
            <consortium name="The Caenorhabditis remanei Sequencing Consortium"/>
            <person name="Wilson R.K."/>
        </authorList>
    </citation>
    <scope>NUCLEOTIDE SEQUENCE [LARGE SCALE GENOMIC DNA]</scope>
    <source>
        <strain evidence="2">PB4641</strain>
    </source>
</reference>
<organism evidence="3">
    <name type="scientific">Caenorhabditis remanei</name>
    <name type="common">Caenorhabditis vulgaris</name>
    <dbReference type="NCBI Taxonomy" id="31234"/>
    <lineage>
        <taxon>Eukaryota</taxon>
        <taxon>Metazoa</taxon>
        <taxon>Ecdysozoa</taxon>
        <taxon>Nematoda</taxon>
        <taxon>Chromadorea</taxon>
        <taxon>Rhabditida</taxon>
        <taxon>Rhabditina</taxon>
        <taxon>Rhabditomorpha</taxon>
        <taxon>Rhabditoidea</taxon>
        <taxon>Rhabditidae</taxon>
        <taxon>Peloderinae</taxon>
        <taxon>Caenorhabditis</taxon>
    </lineage>
</organism>
<dbReference type="HOGENOM" id="CLU_056063_0_0_1"/>
<feature type="transmembrane region" description="Helical" evidence="1">
    <location>
        <begin position="178"/>
        <end position="200"/>
    </location>
</feature>
<evidence type="ECO:0000313" key="2">
    <source>
        <dbReference type="EMBL" id="EFO96398.1"/>
    </source>
</evidence>
<keyword evidence="3" id="KW-1185">Reference proteome</keyword>
<sequence>MDNYSMQHEEFTKNNWLRQYDASIMMRPFYFNDFNQEKSDKFYDDSYNYFLKQFEGFSEIELKLLVIAALIVTALLVFVFISTVTMTIGLFFYDQIEIIVVTLLVHGFYISIVVSPVFNIILIFLAVQRFLLNFKSIYWSLLVVFLHFLFLMLHLLYWLKGHSIETIELLNLLVILAYYIHFILEFLALISVVVYIPMFISIRKLLYLPSLAQSQPQKYIMYQIIFIFIGKLFLLFTMRLFASKVLGWPFLEPAFVITNLSTFYLTPLIIQMTYLFCNKKNTQLVISYLSIRFVIDKLRRLLHMTNNVQPVVPTDGTTVQPNIPTDGRVIA</sequence>
<dbReference type="EMBL" id="DS268430">
    <property type="protein sequence ID" value="EFO96398.1"/>
    <property type="molecule type" value="Genomic_DNA"/>
</dbReference>
<accession>E3M9F0</accession>
<feature type="transmembrane region" description="Helical" evidence="1">
    <location>
        <begin position="220"/>
        <end position="242"/>
    </location>
</feature>
<evidence type="ECO:0000313" key="3">
    <source>
        <dbReference type="Proteomes" id="UP000008281"/>
    </source>
</evidence>
<dbReference type="AlphaFoldDB" id="E3M9F0"/>
<keyword evidence="1" id="KW-0812">Transmembrane</keyword>
<proteinExistence type="predicted"/>
<dbReference type="Proteomes" id="UP000008281">
    <property type="component" value="Unassembled WGS sequence"/>
</dbReference>
<feature type="transmembrane region" description="Helical" evidence="1">
    <location>
        <begin position="98"/>
        <end position="125"/>
    </location>
</feature>
<keyword evidence="1" id="KW-0472">Membrane</keyword>
<dbReference type="Pfam" id="PF10325">
    <property type="entry name" value="7TM_GPCR_Srz"/>
    <property type="match status" value="1"/>
</dbReference>
<dbReference type="PANTHER" id="PTHR31720:SF12">
    <property type="entry name" value="SERPENTINE RECEPTOR, CLASS T-RELATED"/>
    <property type="match status" value="1"/>
</dbReference>
<feature type="transmembrane region" description="Helical" evidence="1">
    <location>
        <begin position="254"/>
        <end position="277"/>
    </location>
</feature>
<feature type="transmembrane region" description="Helical" evidence="1">
    <location>
        <begin position="137"/>
        <end position="158"/>
    </location>
</feature>
<dbReference type="PANTHER" id="PTHR31720">
    <property type="entry name" value="SERPENTINE RECEPTOR, CLASS Z-RELATED"/>
    <property type="match status" value="1"/>
</dbReference>
<dbReference type="InterPro" id="IPR018817">
    <property type="entry name" value="7TM_GPCR_serpentine_rcpt_Srz"/>
</dbReference>
<dbReference type="InParanoid" id="E3M9F0"/>
<evidence type="ECO:0000256" key="1">
    <source>
        <dbReference type="SAM" id="Phobius"/>
    </source>
</evidence>
<keyword evidence="1" id="KW-1133">Transmembrane helix</keyword>
<protein>
    <submittedName>
        <fullName evidence="2">Uncharacterized protein</fullName>
    </submittedName>
</protein>